<evidence type="ECO:0000313" key="1">
    <source>
        <dbReference type="EMBL" id="QHT81831.1"/>
    </source>
</evidence>
<organism evidence="1">
    <name type="scientific">viral metagenome</name>
    <dbReference type="NCBI Taxonomy" id="1070528"/>
    <lineage>
        <taxon>unclassified sequences</taxon>
        <taxon>metagenomes</taxon>
        <taxon>organismal metagenomes</taxon>
    </lineage>
</organism>
<dbReference type="AlphaFoldDB" id="A0A6C0HMB9"/>
<reference evidence="1" key="1">
    <citation type="journal article" date="2020" name="Nature">
        <title>Giant virus diversity and host interactions through global metagenomics.</title>
        <authorList>
            <person name="Schulz F."/>
            <person name="Roux S."/>
            <person name="Paez-Espino D."/>
            <person name="Jungbluth S."/>
            <person name="Walsh D.A."/>
            <person name="Denef V.J."/>
            <person name="McMahon K.D."/>
            <person name="Konstantinidis K.T."/>
            <person name="Eloe-Fadrosh E.A."/>
            <person name="Kyrpides N.C."/>
            <person name="Woyke T."/>
        </authorList>
    </citation>
    <scope>NUCLEOTIDE SEQUENCE</scope>
    <source>
        <strain evidence="1">GVMAG-M-3300023184-160</strain>
    </source>
</reference>
<name>A0A6C0HMB9_9ZZZZ</name>
<proteinExistence type="predicted"/>
<accession>A0A6C0HMB9</accession>
<protein>
    <submittedName>
        <fullName evidence="1">Uncharacterized protein</fullName>
    </submittedName>
</protein>
<dbReference type="EMBL" id="MN739993">
    <property type="protein sequence ID" value="QHT81831.1"/>
    <property type="molecule type" value="Genomic_DNA"/>
</dbReference>
<sequence>MIRAPDEYRREILAGPRMQEQEEDPELQRILDESRQLHERRQQRMAEFGPLLSKLKRLGFYDTVVHKQYVNIEKWCQDYYEGRPSRQEISFEALTLIRWSLPERAALDKIKISVMNNG</sequence>